<dbReference type="Proteomes" id="UP000014629">
    <property type="component" value="Unassembled WGS sequence"/>
</dbReference>
<reference evidence="1 2" key="1">
    <citation type="submission" date="2013-02" db="EMBL/GenBank/DDBJ databases">
        <title>Draft Genome Sequence of Streptomyces aurantiacus, Which Produces Setomimycin.</title>
        <authorList>
            <person name="Gruening B.A."/>
            <person name="Praeg A."/>
            <person name="Erxleben A."/>
            <person name="Guenther S."/>
            <person name="Mueller M."/>
        </authorList>
    </citation>
    <scope>NUCLEOTIDE SEQUENCE [LARGE SCALE GENOMIC DNA]</scope>
    <source>
        <strain evidence="1 2">JA 4570</strain>
    </source>
</reference>
<evidence type="ECO:0000313" key="1">
    <source>
        <dbReference type="EMBL" id="EPH40877.1"/>
    </source>
</evidence>
<organism evidence="1 2">
    <name type="scientific">Streptomyces aurantiacus JA 4570</name>
    <dbReference type="NCBI Taxonomy" id="1286094"/>
    <lineage>
        <taxon>Bacteria</taxon>
        <taxon>Bacillati</taxon>
        <taxon>Actinomycetota</taxon>
        <taxon>Actinomycetes</taxon>
        <taxon>Kitasatosporales</taxon>
        <taxon>Streptomycetaceae</taxon>
        <taxon>Streptomyces</taxon>
        <taxon>Streptomyces aurantiacus group</taxon>
    </lineage>
</organism>
<dbReference type="AlphaFoldDB" id="S4AHC1"/>
<gene>
    <name evidence="1" type="ORF">STRAU_6092</name>
</gene>
<keyword evidence="2" id="KW-1185">Reference proteome</keyword>
<name>S4AHC1_9ACTN</name>
<protein>
    <submittedName>
        <fullName evidence="1">Uncharacterized protein</fullName>
    </submittedName>
</protein>
<sequence length="111" mass="12570">MADTTLTQSADEQYVDPLRVALDEIRAWRHRQSHTDAPRYAELDTILDAAAVGRIEHHLGRSEPTSLPEAVQGYRAVMDARRRILSDAVRAWDLVEAEAMRDIARFMPGTK</sequence>
<accession>S4AHC1</accession>
<proteinExistence type="predicted"/>
<dbReference type="OrthoDB" id="4245532at2"/>
<comment type="caution">
    <text evidence="1">The sequence shown here is derived from an EMBL/GenBank/DDBJ whole genome shotgun (WGS) entry which is preliminary data.</text>
</comment>
<evidence type="ECO:0000313" key="2">
    <source>
        <dbReference type="Proteomes" id="UP000014629"/>
    </source>
</evidence>
<dbReference type="RefSeq" id="WP_016644213.1">
    <property type="nucleotide sequence ID" value="NZ_AOPZ01000361.1"/>
</dbReference>
<dbReference type="EMBL" id="AOPZ01000361">
    <property type="protein sequence ID" value="EPH40877.1"/>
    <property type="molecule type" value="Genomic_DNA"/>
</dbReference>
<dbReference type="PATRIC" id="fig|1286094.4.peg.6020"/>